<dbReference type="AlphaFoldDB" id="A0A0F5LCI1"/>
<dbReference type="Pfam" id="PF06429">
    <property type="entry name" value="Flg_bbr_C"/>
    <property type="match status" value="1"/>
</dbReference>
<evidence type="ECO:0000256" key="3">
    <source>
        <dbReference type="ARBA" id="ARBA00009677"/>
    </source>
</evidence>
<dbReference type="PRINTS" id="PR01005">
    <property type="entry name" value="FLGHOOKAP1"/>
</dbReference>
<gene>
    <name evidence="10" type="ORF">VW35_05380</name>
</gene>
<evidence type="ECO:0000259" key="9">
    <source>
        <dbReference type="Pfam" id="PF22638"/>
    </source>
</evidence>
<sequence length="623" mass="66188">MGLTVAIGNALSGLKASQTALEVISRNISNAGTPGYHKQTLNALEVGRGDNSYVRAGTVERAFDSILQNYYTKQVPETAYSSTRATFMDRLQTALGKPGTAGSLDSSLGALQNALDALGTSPDNYATRADVVTKATDMANTLNRLSLEVQAMRRETETRMASSVDQINSMLGSLRDVNLVLADYGVDNNTRNSLLDQRDRIVSGISEMMDVRVDYNPDGTVRLSTKSGTSLIDVKPSVVRFGQSGSLTPTSEFNVDDQQSGVGKFILETPNGTKVDLVKEGAIRTGTLGALIEMRDVTLQDAQKQLDDVAAALSQVFSTVQEPGTAISGPPSGYDIDLSKLKDGDDAMIKYRGEDGVERTARIVRVDDESKLPLQSPDSFGNQVVGLRLAGTGPAGTVDMNFVTSTLNSALAYGPSFSGSGANLSIRGNGNSTPVSAMTRWTADELTSASGALGMPLFIDSDGNKAFTNSLGGNGQRLGFAGRIVVNPGVVTDNKTLVNYTATTASGDSKRVDYLVEQFETMRFGSNTMVGTKSGGFRLSGSLTDMVSQVMEYQGSAIQTALATSQTNTQTLDAITSRMDESYGVDINEEVARLMELQNAYAANARVASVVQELLDTLMQSFT</sequence>
<evidence type="ECO:0000259" key="7">
    <source>
        <dbReference type="Pfam" id="PF00460"/>
    </source>
</evidence>
<comment type="subcellular location">
    <subcellularLocation>
        <location evidence="1">Bacterial flagellum basal body</location>
    </subcellularLocation>
    <subcellularLocation>
        <location evidence="2">Secreted</location>
    </subcellularLocation>
</comment>
<dbReference type="GO" id="GO:0044780">
    <property type="term" value="P:bacterial-type flagellum assembly"/>
    <property type="evidence" value="ECO:0007669"/>
    <property type="project" value="InterPro"/>
</dbReference>
<dbReference type="PATRIC" id="fig|361041.3.peg.390"/>
<dbReference type="RefSeq" id="WP_083982454.1">
    <property type="nucleotide sequence ID" value="NZ_LAJG01000014.1"/>
</dbReference>
<dbReference type="PANTHER" id="PTHR30033:SF1">
    <property type="entry name" value="FLAGELLAR HOOK-ASSOCIATED PROTEIN 1"/>
    <property type="match status" value="1"/>
</dbReference>
<dbReference type="InterPro" id="IPR002371">
    <property type="entry name" value="FlgK"/>
</dbReference>
<keyword evidence="6" id="KW-0975">Bacterial flagellum</keyword>
<evidence type="ECO:0000256" key="1">
    <source>
        <dbReference type="ARBA" id="ARBA00004117"/>
    </source>
</evidence>
<dbReference type="Pfam" id="PF22638">
    <property type="entry name" value="FlgK_D1"/>
    <property type="match status" value="1"/>
</dbReference>
<accession>A0A0F5LCI1</accession>
<protein>
    <recommendedName>
        <fullName evidence="4">Flagellar hook-associated protein 1</fullName>
    </recommendedName>
</protein>
<keyword evidence="11" id="KW-1185">Reference proteome</keyword>
<dbReference type="Proteomes" id="UP000033514">
    <property type="component" value="Unassembled WGS sequence"/>
</dbReference>
<dbReference type="InterPro" id="IPR001444">
    <property type="entry name" value="Flag_bb_rod_N"/>
</dbReference>
<dbReference type="InterPro" id="IPR010930">
    <property type="entry name" value="Flg_bb/hook_C_dom"/>
</dbReference>
<evidence type="ECO:0000256" key="2">
    <source>
        <dbReference type="ARBA" id="ARBA00004613"/>
    </source>
</evidence>
<evidence type="ECO:0000256" key="6">
    <source>
        <dbReference type="ARBA" id="ARBA00023143"/>
    </source>
</evidence>
<keyword evidence="5" id="KW-0964">Secreted</keyword>
<feature type="domain" description="Flagellar basal body rod protein N-terminal" evidence="7">
    <location>
        <begin position="9"/>
        <end position="36"/>
    </location>
</feature>
<dbReference type="SUPFAM" id="SSF64518">
    <property type="entry name" value="Phase 1 flagellin"/>
    <property type="match status" value="1"/>
</dbReference>
<feature type="domain" description="Flagellar basal-body/hook protein C-terminal" evidence="8">
    <location>
        <begin position="579"/>
        <end position="620"/>
    </location>
</feature>
<comment type="similarity">
    <text evidence="3">Belongs to the flagella basal body rod proteins family.</text>
</comment>
<name>A0A0F5LCI1_9HYPH</name>
<dbReference type="NCBIfam" id="TIGR02492">
    <property type="entry name" value="flgK_ends"/>
    <property type="match status" value="1"/>
</dbReference>
<evidence type="ECO:0000256" key="5">
    <source>
        <dbReference type="ARBA" id="ARBA00022525"/>
    </source>
</evidence>
<dbReference type="Pfam" id="PF00460">
    <property type="entry name" value="Flg_bb_rod"/>
    <property type="match status" value="1"/>
</dbReference>
<organism evidence="10 11">
    <name type="scientific">Devosia soli</name>
    <dbReference type="NCBI Taxonomy" id="361041"/>
    <lineage>
        <taxon>Bacteria</taxon>
        <taxon>Pseudomonadati</taxon>
        <taxon>Pseudomonadota</taxon>
        <taxon>Alphaproteobacteria</taxon>
        <taxon>Hyphomicrobiales</taxon>
        <taxon>Devosiaceae</taxon>
        <taxon>Devosia</taxon>
    </lineage>
</organism>
<dbReference type="STRING" id="361041.VW35_05380"/>
<comment type="caution">
    <text evidence="10">The sequence shown here is derived from an EMBL/GenBank/DDBJ whole genome shotgun (WGS) entry which is preliminary data.</text>
</comment>
<reference evidence="10 11" key="1">
    <citation type="submission" date="2015-03" db="EMBL/GenBank/DDBJ databases">
        <authorList>
            <person name="Hassan Y.I."/>
            <person name="Lepp D."/>
            <person name="Zhou T."/>
        </authorList>
    </citation>
    <scope>NUCLEOTIDE SEQUENCE [LARGE SCALE GENOMIC DNA]</scope>
    <source>
        <strain evidence="10 11">GH2-10</strain>
    </source>
</reference>
<dbReference type="EMBL" id="LAJG01000014">
    <property type="protein sequence ID" value="KKB79909.1"/>
    <property type="molecule type" value="Genomic_DNA"/>
</dbReference>
<evidence type="ECO:0000313" key="10">
    <source>
        <dbReference type="EMBL" id="KKB79909.1"/>
    </source>
</evidence>
<dbReference type="InterPro" id="IPR053927">
    <property type="entry name" value="FlgK_helical"/>
</dbReference>
<evidence type="ECO:0000313" key="11">
    <source>
        <dbReference type="Proteomes" id="UP000033514"/>
    </source>
</evidence>
<evidence type="ECO:0000259" key="8">
    <source>
        <dbReference type="Pfam" id="PF06429"/>
    </source>
</evidence>
<dbReference type="OrthoDB" id="7181295at2"/>
<dbReference type="GO" id="GO:0009425">
    <property type="term" value="C:bacterial-type flagellum basal body"/>
    <property type="evidence" value="ECO:0007669"/>
    <property type="project" value="UniProtKB-SubCell"/>
</dbReference>
<dbReference type="GO" id="GO:0005576">
    <property type="term" value="C:extracellular region"/>
    <property type="evidence" value="ECO:0007669"/>
    <property type="project" value="UniProtKB-SubCell"/>
</dbReference>
<feature type="domain" description="Flagellar hook-associated protein FlgK helical" evidence="9">
    <location>
        <begin position="89"/>
        <end position="332"/>
    </location>
</feature>
<evidence type="ECO:0000256" key="4">
    <source>
        <dbReference type="ARBA" id="ARBA00016244"/>
    </source>
</evidence>
<dbReference type="PANTHER" id="PTHR30033">
    <property type="entry name" value="FLAGELLAR HOOK-ASSOCIATED PROTEIN 1"/>
    <property type="match status" value="1"/>
</dbReference>
<dbReference type="GO" id="GO:0005198">
    <property type="term" value="F:structural molecule activity"/>
    <property type="evidence" value="ECO:0007669"/>
    <property type="project" value="InterPro"/>
</dbReference>
<proteinExistence type="inferred from homology"/>
<dbReference type="GO" id="GO:0009424">
    <property type="term" value="C:bacterial-type flagellum hook"/>
    <property type="evidence" value="ECO:0007669"/>
    <property type="project" value="InterPro"/>
</dbReference>